<evidence type="ECO:0000259" key="1">
    <source>
        <dbReference type="PROSITE" id="PS51819"/>
    </source>
</evidence>
<keyword evidence="3" id="KW-1185">Reference proteome</keyword>
<evidence type="ECO:0000313" key="3">
    <source>
        <dbReference type="Proteomes" id="UP001555826"/>
    </source>
</evidence>
<dbReference type="PROSITE" id="PS51819">
    <property type="entry name" value="VOC"/>
    <property type="match status" value="1"/>
</dbReference>
<proteinExistence type="predicted"/>
<feature type="domain" description="VOC" evidence="1">
    <location>
        <begin position="5"/>
        <end position="123"/>
    </location>
</feature>
<dbReference type="RefSeq" id="WP_367640109.1">
    <property type="nucleotide sequence ID" value="NZ_JBFNQN010000014.1"/>
</dbReference>
<organism evidence="2 3">
    <name type="scientific">Kineococcus endophyticus</name>
    <dbReference type="NCBI Taxonomy" id="1181883"/>
    <lineage>
        <taxon>Bacteria</taxon>
        <taxon>Bacillati</taxon>
        <taxon>Actinomycetota</taxon>
        <taxon>Actinomycetes</taxon>
        <taxon>Kineosporiales</taxon>
        <taxon>Kineosporiaceae</taxon>
        <taxon>Kineococcus</taxon>
    </lineage>
</organism>
<accession>A0ABV3PBE1</accession>
<dbReference type="Gene3D" id="3.10.180.10">
    <property type="entry name" value="2,3-Dihydroxybiphenyl 1,2-Dioxygenase, domain 1"/>
    <property type="match status" value="1"/>
</dbReference>
<name>A0ABV3PBE1_9ACTN</name>
<dbReference type="InterPro" id="IPR041581">
    <property type="entry name" value="Glyoxalase_6"/>
</dbReference>
<comment type="caution">
    <text evidence="2">The sequence shown here is derived from an EMBL/GenBank/DDBJ whole genome shotgun (WGS) entry which is preliminary data.</text>
</comment>
<dbReference type="InterPro" id="IPR037523">
    <property type="entry name" value="VOC_core"/>
</dbReference>
<evidence type="ECO:0000313" key="2">
    <source>
        <dbReference type="EMBL" id="MEW9266968.1"/>
    </source>
</evidence>
<dbReference type="SUPFAM" id="SSF54593">
    <property type="entry name" value="Glyoxalase/Bleomycin resistance protein/Dihydroxybiphenyl dioxygenase"/>
    <property type="match status" value="1"/>
</dbReference>
<dbReference type="PANTHER" id="PTHR35908">
    <property type="entry name" value="HYPOTHETICAL FUSION PROTEIN"/>
    <property type="match status" value="1"/>
</dbReference>
<protein>
    <submittedName>
        <fullName evidence="2">VOC family protein</fullName>
    </submittedName>
</protein>
<dbReference type="Proteomes" id="UP001555826">
    <property type="component" value="Unassembled WGS sequence"/>
</dbReference>
<gene>
    <name evidence="2" type="ORF">AB1207_19635</name>
</gene>
<dbReference type="InterPro" id="IPR029068">
    <property type="entry name" value="Glyas_Bleomycin-R_OHBP_Dase"/>
</dbReference>
<dbReference type="Pfam" id="PF18029">
    <property type="entry name" value="Glyoxalase_6"/>
    <property type="match status" value="1"/>
</dbReference>
<reference evidence="2 3" key="1">
    <citation type="submission" date="2024-07" db="EMBL/GenBank/DDBJ databases">
        <authorList>
            <person name="Thanompreechachai J."/>
            <person name="Duangmal K."/>
        </authorList>
    </citation>
    <scope>NUCLEOTIDE SEQUENCE [LARGE SCALE GENOMIC DNA]</scope>
    <source>
        <strain evidence="2 3">KCTC 19886</strain>
    </source>
</reference>
<dbReference type="EMBL" id="JBFNQN010000014">
    <property type="protein sequence ID" value="MEW9266968.1"/>
    <property type="molecule type" value="Genomic_DNA"/>
</dbReference>
<dbReference type="PANTHER" id="PTHR35908:SF1">
    <property type="entry name" value="CONSERVED PROTEIN"/>
    <property type="match status" value="1"/>
</dbReference>
<sequence length="124" mass="13129">MSTVRLGTVALDTPDPRGLAAFYGALLGWEVEDSSDDEWVTLRGEGPGGGRLSFQLAADHVPPTWPSGPVPQQAHVDLYVSGYAEAEAQVLALGGRLLEGDAGHPTWRVYADPSGHPFCLCLEG</sequence>